<evidence type="ECO:0000313" key="1">
    <source>
        <dbReference type="EMBL" id="GJS97694.1"/>
    </source>
</evidence>
<name>A0ABQ5A4Y3_9ASTR</name>
<organism evidence="1 2">
    <name type="scientific">Tanacetum coccineum</name>
    <dbReference type="NCBI Taxonomy" id="301880"/>
    <lineage>
        <taxon>Eukaryota</taxon>
        <taxon>Viridiplantae</taxon>
        <taxon>Streptophyta</taxon>
        <taxon>Embryophyta</taxon>
        <taxon>Tracheophyta</taxon>
        <taxon>Spermatophyta</taxon>
        <taxon>Magnoliopsida</taxon>
        <taxon>eudicotyledons</taxon>
        <taxon>Gunneridae</taxon>
        <taxon>Pentapetalae</taxon>
        <taxon>asterids</taxon>
        <taxon>campanulids</taxon>
        <taxon>Asterales</taxon>
        <taxon>Asteraceae</taxon>
        <taxon>Asteroideae</taxon>
        <taxon>Anthemideae</taxon>
        <taxon>Anthemidinae</taxon>
        <taxon>Tanacetum</taxon>
    </lineage>
</organism>
<sequence length="137" mass="14570">MLVYYERGGSRFPSSLDREILLHDVLAASRVKGENNKKGASLNLVVVEPFAVVSGLQPSSLALSVQAFTVNAPMMATSLIPAPGPSQVGSEAAGDRFALTVVVSQEAPIVMTDYQISDVNVAGVRFKRMMICLNPSC</sequence>
<keyword evidence="2" id="KW-1185">Reference proteome</keyword>
<proteinExistence type="predicted"/>
<reference evidence="1" key="1">
    <citation type="journal article" date="2022" name="Int. J. Mol. Sci.">
        <title>Draft Genome of Tanacetum Coccineum: Genomic Comparison of Closely Related Tanacetum-Family Plants.</title>
        <authorList>
            <person name="Yamashiro T."/>
            <person name="Shiraishi A."/>
            <person name="Nakayama K."/>
            <person name="Satake H."/>
        </authorList>
    </citation>
    <scope>NUCLEOTIDE SEQUENCE</scope>
</reference>
<comment type="caution">
    <text evidence="1">The sequence shown here is derived from an EMBL/GenBank/DDBJ whole genome shotgun (WGS) entry which is preliminary data.</text>
</comment>
<protein>
    <submittedName>
        <fullName evidence="1">Uncharacterized protein</fullName>
    </submittedName>
</protein>
<dbReference type="Proteomes" id="UP001151760">
    <property type="component" value="Unassembled WGS sequence"/>
</dbReference>
<dbReference type="EMBL" id="BQNB010011984">
    <property type="protein sequence ID" value="GJS97694.1"/>
    <property type="molecule type" value="Genomic_DNA"/>
</dbReference>
<accession>A0ABQ5A4Y3</accession>
<gene>
    <name evidence="1" type="ORF">Tco_0804662</name>
</gene>
<evidence type="ECO:0000313" key="2">
    <source>
        <dbReference type="Proteomes" id="UP001151760"/>
    </source>
</evidence>
<reference evidence="1" key="2">
    <citation type="submission" date="2022-01" db="EMBL/GenBank/DDBJ databases">
        <authorList>
            <person name="Yamashiro T."/>
            <person name="Shiraishi A."/>
            <person name="Satake H."/>
            <person name="Nakayama K."/>
        </authorList>
    </citation>
    <scope>NUCLEOTIDE SEQUENCE</scope>
</reference>